<evidence type="ECO:0000313" key="6">
    <source>
        <dbReference type="Proteomes" id="UP000610558"/>
    </source>
</evidence>
<dbReference type="Pfam" id="PF12833">
    <property type="entry name" value="HTH_18"/>
    <property type="match status" value="1"/>
</dbReference>
<proteinExistence type="predicted"/>
<dbReference type="InterPro" id="IPR018062">
    <property type="entry name" value="HTH_AraC-typ_CS"/>
</dbReference>
<dbReference type="InterPro" id="IPR018060">
    <property type="entry name" value="HTH_AraC"/>
</dbReference>
<dbReference type="PROSITE" id="PS01124">
    <property type="entry name" value="HTH_ARAC_FAMILY_2"/>
    <property type="match status" value="1"/>
</dbReference>
<evidence type="ECO:0000313" key="5">
    <source>
        <dbReference type="EMBL" id="MBD2858903.1"/>
    </source>
</evidence>
<evidence type="ECO:0000256" key="3">
    <source>
        <dbReference type="ARBA" id="ARBA00023163"/>
    </source>
</evidence>
<keyword evidence="1" id="KW-0805">Transcription regulation</keyword>
<name>A0A927GW97_9GAMM</name>
<organism evidence="5 6">
    <name type="scientific">Spongiibacter pelagi</name>
    <dbReference type="NCBI Taxonomy" id="2760804"/>
    <lineage>
        <taxon>Bacteria</taxon>
        <taxon>Pseudomonadati</taxon>
        <taxon>Pseudomonadota</taxon>
        <taxon>Gammaproteobacteria</taxon>
        <taxon>Cellvibrionales</taxon>
        <taxon>Spongiibacteraceae</taxon>
        <taxon>Spongiibacter</taxon>
    </lineage>
</organism>
<keyword evidence="3" id="KW-0804">Transcription</keyword>
<dbReference type="PROSITE" id="PS00041">
    <property type="entry name" value="HTH_ARAC_FAMILY_1"/>
    <property type="match status" value="1"/>
</dbReference>
<dbReference type="AlphaFoldDB" id="A0A927GW97"/>
<dbReference type="EMBL" id="JACXLD010000003">
    <property type="protein sequence ID" value="MBD2858903.1"/>
    <property type="molecule type" value="Genomic_DNA"/>
</dbReference>
<dbReference type="GO" id="GO:0003700">
    <property type="term" value="F:DNA-binding transcription factor activity"/>
    <property type="evidence" value="ECO:0007669"/>
    <property type="project" value="InterPro"/>
</dbReference>
<comment type="caution">
    <text evidence="5">The sequence shown here is derived from an EMBL/GenBank/DDBJ whole genome shotgun (WGS) entry which is preliminary data.</text>
</comment>
<reference evidence="5" key="1">
    <citation type="submission" date="2020-09" db="EMBL/GenBank/DDBJ databases">
        <authorList>
            <person name="Yoon J.-W."/>
        </authorList>
    </citation>
    <scope>NUCLEOTIDE SEQUENCE</scope>
    <source>
        <strain evidence="5">KMU-158</strain>
    </source>
</reference>
<dbReference type="Proteomes" id="UP000610558">
    <property type="component" value="Unassembled WGS sequence"/>
</dbReference>
<feature type="domain" description="HTH araC/xylS-type" evidence="4">
    <location>
        <begin position="240"/>
        <end position="338"/>
    </location>
</feature>
<dbReference type="PANTHER" id="PTHR47894">
    <property type="entry name" value="HTH-TYPE TRANSCRIPTIONAL REGULATOR GADX"/>
    <property type="match status" value="1"/>
</dbReference>
<accession>A0A927GW97</accession>
<evidence type="ECO:0000256" key="1">
    <source>
        <dbReference type="ARBA" id="ARBA00023015"/>
    </source>
</evidence>
<dbReference type="PANTHER" id="PTHR47894:SF1">
    <property type="entry name" value="HTH-TYPE TRANSCRIPTIONAL REGULATOR VQSM"/>
    <property type="match status" value="1"/>
</dbReference>
<dbReference type="GO" id="GO:0000976">
    <property type="term" value="F:transcription cis-regulatory region binding"/>
    <property type="evidence" value="ECO:0007669"/>
    <property type="project" value="TreeGrafter"/>
</dbReference>
<dbReference type="Pfam" id="PF12625">
    <property type="entry name" value="Arabinose_bd"/>
    <property type="match status" value="1"/>
</dbReference>
<dbReference type="Gene3D" id="1.10.10.60">
    <property type="entry name" value="Homeodomain-like"/>
    <property type="match status" value="1"/>
</dbReference>
<dbReference type="InterPro" id="IPR032687">
    <property type="entry name" value="AraC-type_N"/>
</dbReference>
<sequence length="349" mass="39543">MQLFQLEHMGKRRLAMLRNLLESQFPQIDATALAASSEVLSDWSDGYHHDSMYGFLRAAEQLRRKEIPDISLQIGDRAQLTDSGLLGYAVLTAPTVGHAAKLTSHALNSSQYLVRTKQSPKDGLNRVVFNIVNDARPYREALLEMSVLAVWRCTQSILIDGRAATPSFVTFNYPEPPHGNKYRELFSCPVMFDEAHTVLAYPEEWSKEAIPSGNSEMLRICSSEMKQVLGEGYRGNNLVARVKRALVEHPKECNYSLESTAELLNLSSRNLRRQLAQANTGFRDICLGVRMELAQQYLQSTNMPLKAIAFQLGYRHANNFHRAYTDYYSESPTLTREKHLTRIGVERSL</sequence>
<evidence type="ECO:0000256" key="2">
    <source>
        <dbReference type="ARBA" id="ARBA00023125"/>
    </source>
</evidence>
<gene>
    <name evidence="5" type="ORF">IB286_07740</name>
</gene>
<keyword evidence="6" id="KW-1185">Reference proteome</keyword>
<dbReference type="InterPro" id="IPR009057">
    <property type="entry name" value="Homeodomain-like_sf"/>
</dbReference>
<keyword evidence="2" id="KW-0238">DNA-binding</keyword>
<dbReference type="GO" id="GO:0005829">
    <property type="term" value="C:cytosol"/>
    <property type="evidence" value="ECO:0007669"/>
    <property type="project" value="TreeGrafter"/>
</dbReference>
<protein>
    <submittedName>
        <fullName evidence="5">AraC family transcriptional regulator ligand-binding domain-containing protein</fullName>
    </submittedName>
</protein>
<dbReference type="SMART" id="SM00342">
    <property type="entry name" value="HTH_ARAC"/>
    <property type="match status" value="1"/>
</dbReference>
<dbReference type="SUPFAM" id="SSF46689">
    <property type="entry name" value="Homeodomain-like"/>
    <property type="match status" value="1"/>
</dbReference>
<dbReference type="RefSeq" id="WP_190764194.1">
    <property type="nucleotide sequence ID" value="NZ_JACXLD010000003.1"/>
</dbReference>
<evidence type="ECO:0000259" key="4">
    <source>
        <dbReference type="PROSITE" id="PS01124"/>
    </source>
</evidence>